<evidence type="ECO:0000313" key="1">
    <source>
        <dbReference type="EMBL" id="DAE21767.1"/>
    </source>
</evidence>
<protein>
    <submittedName>
        <fullName evidence="1">Uncharacterized protein</fullName>
    </submittedName>
</protein>
<reference evidence="1" key="1">
    <citation type="journal article" date="2021" name="Proc. Natl. Acad. Sci. U.S.A.">
        <title>A Catalog of Tens of Thousands of Viruses from Human Metagenomes Reveals Hidden Associations with Chronic Diseases.</title>
        <authorList>
            <person name="Tisza M.J."/>
            <person name="Buck C.B."/>
        </authorList>
    </citation>
    <scope>NUCLEOTIDE SEQUENCE</scope>
    <source>
        <strain evidence="1">Ct2773</strain>
    </source>
</reference>
<proteinExistence type="predicted"/>
<dbReference type="EMBL" id="BK015717">
    <property type="protein sequence ID" value="DAE21767.1"/>
    <property type="molecule type" value="Genomic_DNA"/>
</dbReference>
<name>A0A8S5QR82_9CAUD</name>
<sequence>MTETTALLRALHYDLTVISTLLAALYNKSGGAIFLSTENVSELLSKASKYCRIADELEEKDGR</sequence>
<accession>A0A8S5QR82</accession>
<organism evidence="1">
    <name type="scientific">Siphoviridae sp. ct2773</name>
    <dbReference type="NCBI Taxonomy" id="2826275"/>
    <lineage>
        <taxon>Viruses</taxon>
        <taxon>Duplodnaviria</taxon>
        <taxon>Heunggongvirae</taxon>
        <taxon>Uroviricota</taxon>
        <taxon>Caudoviricetes</taxon>
    </lineage>
</organism>